<dbReference type="GO" id="GO:0009089">
    <property type="term" value="P:lysine biosynthetic process via diaminopimelate"/>
    <property type="evidence" value="ECO:0007669"/>
    <property type="project" value="InterPro"/>
</dbReference>
<dbReference type="GO" id="GO:0009088">
    <property type="term" value="P:threonine biosynthetic process"/>
    <property type="evidence" value="ECO:0007669"/>
    <property type="project" value="UniProtKB-KW"/>
</dbReference>
<dbReference type="InterPro" id="IPR036291">
    <property type="entry name" value="NAD(P)-bd_dom_sf"/>
</dbReference>
<evidence type="ECO:0000256" key="7">
    <source>
        <dbReference type="ARBA" id="ARBA00022915"/>
    </source>
</evidence>
<dbReference type="GO" id="GO:0009086">
    <property type="term" value="P:methionine biosynthetic process"/>
    <property type="evidence" value="ECO:0007669"/>
    <property type="project" value="UniProtKB-KW"/>
</dbReference>
<feature type="domain" description="Semialdehyde dehydrogenase NAD-binding" evidence="12">
    <location>
        <begin position="33"/>
        <end position="149"/>
    </location>
</feature>
<dbReference type="NCBIfam" id="NF011456">
    <property type="entry name" value="PRK14874.1"/>
    <property type="match status" value="1"/>
</dbReference>
<dbReference type="PANTHER" id="PTHR46278:SF2">
    <property type="entry name" value="ASPARTATE-SEMIALDEHYDE DEHYDROGENASE"/>
    <property type="match status" value="1"/>
</dbReference>
<dbReference type="NCBIfam" id="TIGR01296">
    <property type="entry name" value="asd_B"/>
    <property type="match status" value="1"/>
</dbReference>
<dbReference type="InterPro" id="IPR012280">
    <property type="entry name" value="Semialdhyde_DH_dimer_dom"/>
</dbReference>
<evidence type="ECO:0000313" key="13">
    <source>
        <dbReference type="EMBL" id="MPM41765.1"/>
    </source>
</evidence>
<dbReference type="GO" id="GO:0046983">
    <property type="term" value="F:protein dimerization activity"/>
    <property type="evidence" value="ECO:0007669"/>
    <property type="project" value="InterPro"/>
</dbReference>
<dbReference type="SMART" id="SM00859">
    <property type="entry name" value="Semialdhyde_dh"/>
    <property type="match status" value="1"/>
</dbReference>
<evidence type="ECO:0000256" key="2">
    <source>
        <dbReference type="ARBA" id="ARBA00011738"/>
    </source>
</evidence>
<dbReference type="CDD" id="cd18131">
    <property type="entry name" value="ASADH_C_bac_euk_like"/>
    <property type="match status" value="1"/>
</dbReference>
<evidence type="ECO:0000256" key="3">
    <source>
        <dbReference type="ARBA" id="ARBA00013120"/>
    </source>
</evidence>
<comment type="catalytic activity">
    <reaction evidence="11">
        <text>L-aspartate 4-semialdehyde + phosphate + NADP(+) = 4-phospho-L-aspartate + NADPH + H(+)</text>
        <dbReference type="Rhea" id="RHEA:24284"/>
        <dbReference type="ChEBI" id="CHEBI:15378"/>
        <dbReference type="ChEBI" id="CHEBI:43474"/>
        <dbReference type="ChEBI" id="CHEBI:57535"/>
        <dbReference type="ChEBI" id="CHEBI:57783"/>
        <dbReference type="ChEBI" id="CHEBI:58349"/>
        <dbReference type="ChEBI" id="CHEBI:537519"/>
        <dbReference type="EC" id="1.2.1.11"/>
    </reaction>
</comment>
<evidence type="ECO:0000259" key="12">
    <source>
        <dbReference type="SMART" id="SM00859"/>
    </source>
</evidence>
<keyword evidence="5" id="KW-0791">Threonine biosynthesis</keyword>
<comment type="caution">
    <text evidence="13">The sequence shown here is derived from an EMBL/GenBank/DDBJ whole genome shotgun (WGS) entry which is preliminary data.</text>
</comment>
<evidence type="ECO:0000256" key="9">
    <source>
        <dbReference type="ARBA" id="ARBA00023154"/>
    </source>
</evidence>
<dbReference type="CDD" id="cd02316">
    <property type="entry name" value="VcASADH2_like_N"/>
    <property type="match status" value="1"/>
</dbReference>
<dbReference type="SUPFAM" id="SSF51735">
    <property type="entry name" value="NAD(P)-binding Rossmann-fold domains"/>
    <property type="match status" value="1"/>
</dbReference>
<keyword evidence="7" id="KW-0220">Diaminopimelate biosynthesis</keyword>
<evidence type="ECO:0000256" key="11">
    <source>
        <dbReference type="ARBA" id="ARBA00047891"/>
    </source>
</evidence>
<dbReference type="Pfam" id="PF02774">
    <property type="entry name" value="Semialdhyde_dhC"/>
    <property type="match status" value="1"/>
</dbReference>
<name>A0A644ZLK2_9ZZZZ</name>
<evidence type="ECO:0000256" key="10">
    <source>
        <dbReference type="ARBA" id="ARBA00023167"/>
    </source>
</evidence>
<evidence type="ECO:0000256" key="1">
    <source>
        <dbReference type="ARBA" id="ARBA00010584"/>
    </source>
</evidence>
<dbReference type="Pfam" id="PF01118">
    <property type="entry name" value="Semialdhyde_dh"/>
    <property type="match status" value="1"/>
</dbReference>
<dbReference type="EMBL" id="VSSQ01009483">
    <property type="protein sequence ID" value="MPM41765.1"/>
    <property type="molecule type" value="Genomic_DNA"/>
</dbReference>
<dbReference type="InterPro" id="IPR000534">
    <property type="entry name" value="Semialdehyde_DH_NAD-bd"/>
</dbReference>
<dbReference type="Gene3D" id="3.30.360.10">
    <property type="entry name" value="Dihydrodipicolinate Reductase, domain 2"/>
    <property type="match status" value="1"/>
</dbReference>
<evidence type="ECO:0000256" key="6">
    <source>
        <dbReference type="ARBA" id="ARBA00022857"/>
    </source>
</evidence>
<keyword evidence="6" id="KW-0521">NADP</keyword>
<accession>A0A644ZLK2</accession>
<organism evidence="13">
    <name type="scientific">bioreactor metagenome</name>
    <dbReference type="NCBI Taxonomy" id="1076179"/>
    <lineage>
        <taxon>unclassified sequences</taxon>
        <taxon>metagenomes</taxon>
        <taxon>ecological metagenomes</taxon>
    </lineage>
</organism>
<keyword evidence="4" id="KW-0028">Amino-acid biosynthesis</keyword>
<dbReference type="GO" id="GO:0050661">
    <property type="term" value="F:NADP binding"/>
    <property type="evidence" value="ECO:0007669"/>
    <property type="project" value="InterPro"/>
</dbReference>
<gene>
    <name evidence="13" type="primary">asd2_4</name>
    <name evidence="13" type="ORF">SDC9_88424</name>
</gene>
<dbReference type="PIRSF" id="PIRSF000148">
    <property type="entry name" value="ASA_dh"/>
    <property type="match status" value="1"/>
</dbReference>
<dbReference type="GO" id="GO:0004073">
    <property type="term" value="F:aspartate-semialdehyde dehydrogenase activity"/>
    <property type="evidence" value="ECO:0007669"/>
    <property type="project" value="UniProtKB-EC"/>
</dbReference>
<comment type="subunit">
    <text evidence="2">Homodimer.</text>
</comment>
<keyword evidence="9" id="KW-0457">Lysine biosynthesis</keyword>
<dbReference type="Gene3D" id="3.40.50.720">
    <property type="entry name" value="NAD(P)-binding Rossmann-like Domain"/>
    <property type="match status" value="1"/>
</dbReference>
<proteinExistence type="inferred from homology"/>
<evidence type="ECO:0000256" key="4">
    <source>
        <dbReference type="ARBA" id="ARBA00022605"/>
    </source>
</evidence>
<sequence length="353" mass="39185">MCAVQQGWYREFRLVPSGAGRFCIETKGEIAVKIAVVGATGEVGRMMTRVLQEQNVRPEEVSFFASARSAGDEVEFYGRKHRVKELTEEAMRERYDYLLFSAGAAVSRQFAPIAAEAGSVVIDNSSAFRMDPAIPLVVPEINGDLLKGYRSGIVANPNCSTIQMVLALYRVHERYGIRSIVVSTYQSVSGAGKKGMNELEDQMKGHIAPKKFVKQIHLNVVPQIGSLLENGFTDEEMKMVNETRKILRDPDISVWPTTVRVPVLYCHSESILTETRKPFDLQGIEAALEAGEHVALSRDMFTPLDAAGTDLTYVGRVRAFDDTRFLMWNVADNIRVGAATNAVRILLKHGELN</sequence>
<evidence type="ECO:0000256" key="5">
    <source>
        <dbReference type="ARBA" id="ARBA00022697"/>
    </source>
</evidence>
<dbReference type="InterPro" id="IPR005986">
    <property type="entry name" value="Asp_semialdehyde_DH_beta"/>
</dbReference>
<keyword evidence="8 13" id="KW-0560">Oxidoreductase</keyword>
<dbReference type="AlphaFoldDB" id="A0A644ZLK2"/>
<protein>
    <recommendedName>
        <fullName evidence="3">aspartate-semialdehyde dehydrogenase</fullName>
        <ecNumber evidence="3">1.2.1.11</ecNumber>
    </recommendedName>
</protein>
<dbReference type="PANTHER" id="PTHR46278">
    <property type="entry name" value="DEHYDROGENASE, PUTATIVE-RELATED"/>
    <property type="match status" value="1"/>
</dbReference>
<dbReference type="GO" id="GO:0051287">
    <property type="term" value="F:NAD binding"/>
    <property type="evidence" value="ECO:0007669"/>
    <property type="project" value="InterPro"/>
</dbReference>
<dbReference type="SUPFAM" id="SSF55347">
    <property type="entry name" value="Glyceraldehyde-3-phosphate dehydrogenase-like, C-terminal domain"/>
    <property type="match status" value="1"/>
</dbReference>
<evidence type="ECO:0000256" key="8">
    <source>
        <dbReference type="ARBA" id="ARBA00023002"/>
    </source>
</evidence>
<reference evidence="13" key="1">
    <citation type="submission" date="2019-08" db="EMBL/GenBank/DDBJ databases">
        <authorList>
            <person name="Kucharzyk K."/>
            <person name="Murdoch R.W."/>
            <person name="Higgins S."/>
            <person name="Loffler F."/>
        </authorList>
    </citation>
    <scope>NUCLEOTIDE SEQUENCE</scope>
</reference>
<comment type="similarity">
    <text evidence="1">Belongs to the aspartate-semialdehyde dehydrogenase family.</text>
</comment>
<dbReference type="EC" id="1.2.1.11" evidence="3"/>
<dbReference type="GO" id="GO:0009097">
    <property type="term" value="P:isoleucine biosynthetic process"/>
    <property type="evidence" value="ECO:0007669"/>
    <property type="project" value="InterPro"/>
</dbReference>
<keyword evidence="10" id="KW-0486">Methionine biosynthesis</keyword>
<dbReference type="GO" id="GO:0019877">
    <property type="term" value="P:diaminopimelate biosynthetic process"/>
    <property type="evidence" value="ECO:0007669"/>
    <property type="project" value="UniProtKB-KW"/>
</dbReference>